<dbReference type="Proteomes" id="UP000076959">
    <property type="component" value="Unassembled WGS sequence"/>
</dbReference>
<gene>
    <name evidence="1" type="ORF">AYJ54_44075</name>
</gene>
<evidence type="ECO:0000313" key="1">
    <source>
        <dbReference type="EMBL" id="OAF13319.1"/>
    </source>
</evidence>
<comment type="caution">
    <text evidence="1">The sequence shown here is derived from an EMBL/GenBank/DDBJ whole genome shotgun (WGS) entry which is preliminary data.</text>
</comment>
<dbReference type="EMBL" id="LUUB01000036">
    <property type="protein sequence ID" value="OAF13319.1"/>
    <property type="molecule type" value="Genomic_DNA"/>
</dbReference>
<dbReference type="OrthoDB" id="8086182at2"/>
<reference evidence="1 2" key="1">
    <citation type="submission" date="2016-03" db="EMBL/GenBank/DDBJ databases">
        <title>Draft Genome Sequence of the Strain BR 10245 (Bradyrhizobium sp.) isolated from nodules of Centrolobium paraense.</title>
        <authorList>
            <person name="Simoes-Araujo J.L.Sr."/>
            <person name="Barauna A.C."/>
            <person name="Silva K."/>
            <person name="Zilli J.E."/>
        </authorList>
    </citation>
    <scope>NUCLEOTIDE SEQUENCE [LARGE SCALE GENOMIC DNA]</scope>
    <source>
        <strain evidence="1 2">BR 10245</strain>
    </source>
</reference>
<protein>
    <submittedName>
        <fullName evidence="1">Uncharacterized protein</fullName>
    </submittedName>
</protein>
<accession>A0A176YZK3</accession>
<proteinExistence type="predicted"/>
<evidence type="ECO:0000313" key="2">
    <source>
        <dbReference type="Proteomes" id="UP000076959"/>
    </source>
</evidence>
<name>A0A176YZK3_9BRAD</name>
<sequence length="71" mass="7953">MALIETNSIAVPAEAGRSANLVAEVKSFWKGFFVTAFNPYRPELHYMRGPGPAWRAKHGMDAPIRLKPRDL</sequence>
<organism evidence="1 2">
    <name type="scientific">Bradyrhizobium centrolobii</name>
    <dbReference type="NCBI Taxonomy" id="1505087"/>
    <lineage>
        <taxon>Bacteria</taxon>
        <taxon>Pseudomonadati</taxon>
        <taxon>Pseudomonadota</taxon>
        <taxon>Alphaproteobacteria</taxon>
        <taxon>Hyphomicrobiales</taxon>
        <taxon>Nitrobacteraceae</taxon>
        <taxon>Bradyrhizobium</taxon>
    </lineage>
</organism>
<dbReference type="RefSeq" id="WP_063698139.1">
    <property type="nucleotide sequence ID" value="NZ_LUUB01000036.1"/>
</dbReference>
<dbReference type="AlphaFoldDB" id="A0A176YZK3"/>
<keyword evidence="2" id="KW-1185">Reference proteome</keyword>
<dbReference type="STRING" id="1505087.AYJ54_44075"/>